<sequence>MSKNPQLVTSVLVVLFATFLSGCQSNNESATPEVSAPENACEKSKKSWDYNTAGGRALAKITCSGKTYPDYKSYNQAAWREHTRQRQCKQNTGKFCED</sequence>
<dbReference type="EMBL" id="CXWC01000011">
    <property type="protein sequence ID" value="CTQ73790.1"/>
    <property type="molecule type" value="Genomic_DNA"/>
</dbReference>
<name>A0A0M7AHV0_9HYPH</name>
<protein>
    <recommendedName>
        <fullName evidence="3">Lipoprotein</fullName>
    </recommendedName>
</protein>
<evidence type="ECO:0000313" key="1">
    <source>
        <dbReference type="EMBL" id="CTQ73790.1"/>
    </source>
</evidence>
<evidence type="ECO:0000313" key="2">
    <source>
        <dbReference type="Proteomes" id="UP000049983"/>
    </source>
</evidence>
<organism evidence="1 2">
    <name type="scientific">Roseibium album</name>
    <dbReference type="NCBI Taxonomy" id="311410"/>
    <lineage>
        <taxon>Bacteria</taxon>
        <taxon>Pseudomonadati</taxon>
        <taxon>Pseudomonadota</taxon>
        <taxon>Alphaproteobacteria</taxon>
        <taxon>Hyphomicrobiales</taxon>
        <taxon>Stappiaceae</taxon>
        <taxon>Roseibium</taxon>
    </lineage>
</organism>
<proteinExistence type="predicted"/>
<reference evidence="2" key="1">
    <citation type="submission" date="2015-07" db="EMBL/GenBank/DDBJ databases">
        <authorList>
            <person name="Rodrigo-Torres Lidia"/>
            <person name="Arahal R.David."/>
        </authorList>
    </citation>
    <scope>NUCLEOTIDE SEQUENCE [LARGE SCALE GENOMIC DNA]</scope>
    <source>
        <strain evidence="2">CECT 5096</strain>
    </source>
</reference>
<dbReference type="PROSITE" id="PS51257">
    <property type="entry name" value="PROKAR_LIPOPROTEIN"/>
    <property type="match status" value="1"/>
</dbReference>
<accession>A0A0M7AHV0</accession>
<evidence type="ECO:0008006" key="3">
    <source>
        <dbReference type="Google" id="ProtNLM"/>
    </source>
</evidence>
<keyword evidence="2" id="KW-1185">Reference proteome</keyword>
<dbReference type="AlphaFoldDB" id="A0A0M7AHV0"/>
<gene>
    <name evidence="1" type="ORF">LA5096_03793</name>
</gene>
<dbReference type="Proteomes" id="UP000049983">
    <property type="component" value="Unassembled WGS sequence"/>
</dbReference>